<reference evidence="1" key="2">
    <citation type="journal article" date="2015" name="Fish Shellfish Immunol.">
        <title>Early steps in the European eel (Anguilla anguilla)-Vibrio vulnificus interaction in the gills: Role of the RtxA13 toxin.</title>
        <authorList>
            <person name="Callol A."/>
            <person name="Pajuelo D."/>
            <person name="Ebbesson L."/>
            <person name="Teles M."/>
            <person name="MacKenzie S."/>
            <person name="Amaro C."/>
        </authorList>
    </citation>
    <scope>NUCLEOTIDE SEQUENCE</scope>
</reference>
<evidence type="ECO:0000313" key="1">
    <source>
        <dbReference type="EMBL" id="JAH01590.1"/>
    </source>
</evidence>
<reference evidence="1" key="1">
    <citation type="submission" date="2014-11" db="EMBL/GenBank/DDBJ databases">
        <authorList>
            <person name="Amaro Gonzalez C."/>
        </authorList>
    </citation>
    <scope>NUCLEOTIDE SEQUENCE</scope>
</reference>
<protein>
    <submittedName>
        <fullName evidence="1">Uncharacterized protein</fullName>
    </submittedName>
</protein>
<dbReference type="EMBL" id="GBXM01106987">
    <property type="protein sequence ID" value="JAH01590.1"/>
    <property type="molecule type" value="Transcribed_RNA"/>
</dbReference>
<name>A0A0E9PC17_ANGAN</name>
<sequence length="31" mass="3454">MNWRCLKMSEMSSVSVAPGLKASNKKLNKSQ</sequence>
<organism evidence="1">
    <name type="scientific">Anguilla anguilla</name>
    <name type="common">European freshwater eel</name>
    <name type="synonym">Muraena anguilla</name>
    <dbReference type="NCBI Taxonomy" id="7936"/>
    <lineage>
        <taxon>Eukaryota</taxon>
        <taxon>Metazoa</taxon>
        <taxon>Chordata</taxon>
        <taxon>Craniata</taxon>
        <taxon>Vertebrata</taxon>
        <taxon>Euteleostomi</taxon>
        <taxon>Actinopterygii</taxon>
        <taxon>Neopterygii</taxon>
        <taxon>Teleostei</taxon>
        <taxon>Anguilliformes</taxon>
        <taxon>Anguillidae</taxon>
        <taxon>Anguilla</taxon>
    </lineage>
</organism>
<proteinExistence type="predicted"/>
<dbReference type="AlphaFoldDB" id="A0A0E9PC17"/>
<accession>A0A0E9PC17</accession>